<keyword evidence="1" id="KW-0472">Membrane</keyword>
<keyword evidence="3" id="KW-1185">Reference proteome</keyword>
<evidence type="ECO:0000313" key="3">
    <source>
        <dbReference type="Proteomes" id="UP000001903"/>
    </source>
</evidence>
<proteinExistence type="predicted"/>
<accession>D2S2K7</accession>
<sequence>MLTWVELLFFYGGNILVWLGIALLYVRYFHESDEAILGNAHDESSTERGADHG</sequence>
<dbReference type="KEGG" id="htu:Htur_4844"/>
<evidence type="ECO:0000313" key="2">
    <source>
        <dbReference type="EMBL" id="ADB63604.1"/>
    </source>
</evidence>
<reference evidence="2 3" key="1">
    <citation type="journal article" date="2010" name="Stand. Genomic Sci.">
        <title>Complete genome sequence of Haloterrigena turkmenica type strain (4k).</title>
        <authorList>
            <person name="Saunders E."/>
            <person name="Tindall B.J."/>
            <person name="Fahnrich R."/>
            <person name="Lapidus A."/>
            <person name="Copeland A."/>
            <person name="Del Rio T.G."/>
            <person name="Lucas S."/>
            <person name="Chen F."/>
            <person name="Tice H."/>
            <person name="Cheng J.F."/>
            <person name="Han C."/>
            <person name="Detter J.C."/>
            <person name="Bruce D."/>
            <person name="Goodwin L."/>
            <person name="Chain P."/>
            <person name="Pitluck S."/>
            <person name="Pati A."/>
            <person name="Ivanova N."/>
            <person name="Mavromatis K."/>
            <person name="Chen A."/>
            <person name="Palaniappan K."/>
            <person name="Land M."/>
            <person name="Hauser L."/>
            <person name="Chang Y.J."/>
            <person name="Jeffries C.D."/>
            <person name="Brettin T."/>
            <person name="Rohde M."/>
            <person name="Goker M."/>
            <person name="Bristow J."/>
            <person name="Eisen J.A."/>
            <person name="Markowitz V."/>
            <person name="Hugenholtz P."/>
            <person name="Klenk H.P."/>
            <person name="Kyrpides N.C."/>
        </authorList>
    </citation>
    <scope>NUCLEOTIDE SEQUENCE [LARGE SCALE GENOMIC DNA]</scope>
    <source>
        <strain evidence="3">ATCC 51198 / DSM 5511 / JCM 9101 / NCIMB 13204 / VKM B-1734 / 4k</strain>
    </source>
</reference>
<dbReference type="HOGENOM" id="CLU_3057040_0_0_2"/>
<organism evidence="2 3">
    <name type="scientific">Haloterrigena turkmenica (strain ATCC 51198 / DSM 5511 / JCM 9101 / NCIMB 13204 / VKM B-1734 / 4k)</name>
    <name type="common">Halococcus turkmenicus</name>
    <dbReference type="NCBI Taxonomy" id="543526"/>
    <lineage>
        <taxon>Archaea</taxon>
        <taxon>Methanobacteriati</taxon>
        <taxon>Methanobacteriota</taxon>
        <taxon>Stenosarchaea group</taxon>
        <taxon>Halobacteria</taxon>
        <taxon>Halobacteriales</taxon>
        <taxon>Natrialbaceae</taxon>
        <taxon>Haloterrigena</taxon>
    </lineage>
</organism>
<keyword evidence="1" id="KW-1133">Transmembrane helix</keyword>
<protein>
    <submittedName>
        <fullName evidence="2">Uncharacterized protein</fullName>
    </submittedName>
</protein>
<feature type="transmembrane region" description="Helical" evidence="1">
    <location>
        <begin position="6"/>
        <end position="26"/>
    </location>
</feature>
<geneLocation type="plasmid" evidence="2 3">
    <name>pHTUR03</name>
</geneLocation>
<name>D2S2K7_HALTV</name>
<dbReference type="AlphaFoldDB" id="D2S2K7"/>
<evidence type="ECO:0000256" key="1">
    <source>
        <dbReference type="SAM" id="Phobius"/>
    </source>
</evidence>
<keyword evidence="2" id="KW-0614">Plasmid</keyword>
<dbReference type="EMBL" id="CP001863">
    <property type="protein sequence ID" value="ADB63604.1"/>
    <property type="molecule type" value="Genomic_DNA"/>
</dbReference>
<keyword evidence="1" id="KW-0812">Transmembrane</keyword>
<gene>
    <name evidence="2" type="ordered locus">Htur_4844</name>
</gene>
<dbReference type="Proteomes" id="UP000001903">
    <property type="component" value="Plasmid pHTUR03"/>
</dbReference>